<comment type="caution">
    <text evidence="1">The sequence shown here is derived from an EMBL/GenBank/DDBJ whole genome shotgun (WGS) entry which is preliminary data.</text>
</comment>
<reference evidence="1" key="1">
    <citation type="journal article" date="2019" name="bioRxiv">
        <title>The Genome of the Zebra Mussel, Dreissena polymorpha: A Resource for Invasive Species Research.</title>
        <authorList>
            <person name="McCartney M.A."/>
            <person name="Auch B."/>
            <person name="Kono T."/>
            <person name="Mallez S."/>
            <person name="Zhang Y."/>
            <person name="Obille A."/>
            <person name="Becker A."/>
            <person name="Abrahante J.E."/>
            <person name="Garbe J."/>
            <person name="Badalamenti J.P."/>
            <person name="Herman A."/>
            <person name="Mangelson H."/>
            <person name="Liachko I."/>
            <person name="Sullivan S."/>
            <person name="Sone E.D."/>
            <person name="Koren S."/>
            <person name="Silverstein K.A.T."/>
            <person name="Beckman K.B."/>
            <person name="Gohl D.M."/>
        </authorList>
    </citation>
    <scope>NUCLEOTIDE SEQUENCE</scope>
    <source>
        <strain evidence="1">Duluth1</strain>
        <tissue evidence="1">Whole animal</tissue>
    </source>
</reference>
<dbReference type="EMBL" id="JAIWYP010000008">
    <property type="protein sequence ID" value="KAH3782124.1"/>
    <property type="molecule type" value="Genomic_DNA"/>
</dbReference>
<protein>
    <submittedName>
        <fullName evidence="1">Uncharacterized protein</fullName>
    </submittedName>
</protein>
<evidence type="ECO:0000313" key="1">
    <source>
        <dbReference type="EMBL" id="KAH3782124.1"/>
    </source>
</evidence>
<reference evidence="1" key="2">
    <citation type="submission" date="2020-11" db="EMBL/GenBank/DDBJ databases">
        <authorList>
            <person name="McCartney M.A."/>
            <person name="Auch B."/>
            <person name="Kono T."/>
            <person name="Mallez S."/>
            <person name="Becker A."/>
            <person name="Gohl D.M."/>
            <person name="Silverstein K.A.T."/>
            <person name="Koren S."/>
            <person name="Bechman K.B."/>
            <person name="Herman A."/>
            <person name="Abrahante J.E."/>
            <person name="Garbe J."/>
        </authorList>
    </citation>
    <scope>NUCLEOTIDE SEQUENCE</scope>
    <source>
        <strain evidence="1">Duluth1</strain>
        <tissue evidence="1">Whole animal</tissue>
    </source>
</reference>
<dbReference type="Proteomes" id="UP000828390">
    <property type="component" value="Unassembled WGS sequence"/>
</dbReference>
<evidence type="ECO:0000313" key="2">
    <source>
        <dbReference type="Proteomes" id="UP000828390"/>
    </source>
</evidence>
<proteinExistence type="predicted"/>
<dbReference type="AlphaFoldDB" id="A0A9D4EK31"/>
<accession>A0A9D4EK31</accession>
<organism evidence="1 2">
    <name type="scientific">Dreissena polymorpha</name>
    <name type="common">Zebra mussel</name>
    <name type="synonym">Mytilus polymorpha</name>
    <dbReference type="NCBI Taxonomy" id="45954"/>
    <lineage>
        <taxon>Eukaryota</taxon>
        <taxon>Metazoa</taxon>
        <taxon>Spiralia</taxon>
        <taxon>Lophotrochozoa</taxon>
        <taxon>Mollusca</taxon>
        <taxon>Bivalvia</taxon>
        <taxon>Autobranchia</taxon>
        <taxon>Heteroconchia</taxon>
        <taxon>Euheterodonta</taxon>
        <taxon>Imparidentia</taxon>
        <taxon>Neoheterodontei</taxon>
        <taxon>Myida</taxon>
        <taxon>Dreissenoidea</taxon>
        <taxon>Dreissenidae</taxon>
        <taxon>Dreissena</taxon>
    </lineage>
</organism>
<name>A0A9D4EK31_DREPO</name>
<keyword evidence="2" id="KW-1185">Reference proteome</keyword>
<gene>
    <name evidence="1" type="ORF">DPMN_160035</name>
</gene>
<sequence length="57" mass="6294">MLVLTGMNYEERKTMYEQAKKSLKKFRGDVVESASFAGAAIKVEPAFVTSSYSKRGG</sequence>